<proteinExistence type="predicted"/>
<dbReference type="Gene3D" id="2.60.120.260">
    <property type="entry name" value="Galactose-binding domain-like"/>
    <property type="match status" value="2"/>
</dbReference>
<dbReference type="InterPro" id="IPR051694">
    <property type="entry name" value="Immunoregulatory_rcpt-like"/>
</dbReference>
<evidence type="ECO:0008006" key="9">
    <source>
        <dbReference type="Google" id="ProtNLM"/>
    </source>
</evidence>
<dbReference type="PANTHER" id="PTHR15549:SF26">
    <property type="entry name" value="AXIAL BUDDING PATTERN PROTEIN 2-RELATED"/>
    <property type="match status" value="1"/>
</dbReference>
<keyword evidence="3 6" id="KW-1133">Transmembrane helix</keyword>
<keyword evidence="4 6" id="KW-0472">Membrane</keyword>
<feature type="region of interest" description="Disordered" evidence="5">
    <location>
        <begin position="383"/>
        <end position="430"/>
    </location>
</feature>
<evidence type="ECO:0000256" key="3">
    <source>
        <dbReference type="ARBA" id="ARBA00022989"/>
    </source>
</evidence>
<comment type="caution">
    <text evidence="7">The sequence shown here is derived from an EMBL/GenBank/DDBJ whole genome shotgun (WGS) entry which is preliminary data.</text>
</comment>
<evidence type="ECO:0000313" key="8">
    <source>
        <dbReference type="Proteomes" id="UP001215280"/>
    </source>
</evidence>
<feature type="region of interest" description="Disordered" evidence="5">
    <location>
        <begin position="444"/>
        <end position="500"/>
    </location>
</feature>
<organism evidence="7 8">
    <name type="scientific">Mycena maculata</name>
    <dbReference type="NCBI Taxonomy" id="230809"/>
    <lineage>
        <taxon>Eukaryota</taxon>
        <taxon>Fungi</taxon>
        <taxon>Dikarya</taxon>
        <taxon>Basidiomycota</taxon>
        <taxon>Agaricomycotina</taxon>
        <taxon>Agaricomycetes</taxon>
        <taxon>Agaricomycetidae</taxon>
        <taxon>Agaricales</taxon>
        <taxon>Marasmiineae</taxon>
        <taxon>Mycenaceae</taxon>
        <taxon>Mycena</taxon>
    </lineage>
</organism>
<accession>A0AAD7I974</accession>
<dbReference type="EMBL" id="JARJLG010000140">
    <property type="protein sequence ID" value="KAJ7737880.1"/>
    <property type="molecule type" value="Genomic_DNA"/>
</dbReference>
<name>A0AAD7I974_9AGAR</name>
<evidence type="ECO:0000256" key="4">
    <source>
        <dbReference type="ARBA" id="ARBA00023136"/>
    </source>
</evidence>
<evidence type="ECO:0000256" key="1">
    <source>
        <dbReference type="ARBA" id="ARBA00004167"/>
    </source>
</evidence>
<evidence type="ECO:0000313" key="7">
    <source>
        <dbReference type="EMBL" id="KAJ7737880.1"/>
    </source>
</evidence>
<keyword evidence="2 6" id="KW-0812">Transmembrane</keyword>
<dbReference type="PANTHER" id="PTHR15549">
    <property type="entry name" value="PAIRED IMMUNOGLOBULIN-LIKE TYPE 2 RECEPTOR"/>
    <property type="match status" value="1"/>
</dbReference>
<sequence>MTSTNFTIDNVNPLILYTPAATWTEGSAADDPLASDYSDGTFTLCTTKGSNATFTFNGTQVFVHGAKRSNHGPYSVTLDGITTDFDGFSENPIFGTLFVSDVLTSGLHTVTVTNELLNQTFPFLDIDFITWTDTVADDGETTTIEDTTTAFSYQPATSWGTDLTAAQLTGFSQNNGHVTITTGASATVTFNGDFITVYGPVGPTISRYTVVVDGVTGGTFNGTKENYTPQVALYYANGLGAGQHTIQLVSEPAVSGQFFAIDYAQILPTASASATPTGVASSTTSNTGGGSKSNVGAAVGGVLAGIAIMILLVFLFFFLRRRKRRRDHGPNRIVLEDKFSPTPASGPSSFSMADLSSSAAPAQVAAPYSVAGSEARLAYLDSESGVRSPPLANPWGSSTEAPSSPPRGFRTVNNDPSVGSASDASSSYGGRTSTVFSAGAAGLGAGGQTSRKGAPLTMPPTANLPLPPGAERMYVPGREQDFGPLPPDYEQATEPYPGRS</sequence>
<dbReference type="GO" id="GO:0071944">
    <property type="term" value="C:cell periphery"/>
    <property type="evidence" value="ECO:0007669"/>
    <property type="project" value="UniProtKB-ARBA"/>
</dbReference>
<keyword evidence="8" id="KW-1185">Reference proteome</keyword>
<dbReference type="GO" id="GO:0016020">
    <property type="term" value="C:membrane"/>
    <property type="evidence" value="ECO:0007669"/>
    <property type="project" value="UniProtKB-SubCell"/>
</dbReference>
<evidence type="ECO:0000256" key="5">
    <source>
        <dbReference type="SAM" id="MobiDB-lite"/>
    </source>
</evidence>
<evidence type="ECO:0000256" key="6">
    <source>
        <dbReference type="SAM" id="Phobius"/>
    </source>
</evidence>
<protein>
    <recommendedName>
        <fullName evidence="9">Transmembrane protein</fullName>
    </recommendedName>
</protein>
<feature type="transmembrane region" description="Helical" evidence="6">
    <location>
        <begin position="295"/>
        <end position="319"/>
    </location>
</feature>
<dbReference type="AlphaFoldDB" id="A0AAD7I974"/>
<gene>
    <name evidence="7" type="ORF">DFH07DRAFT_892813</name>
</gene>
<dbReference type="Proteomes" id="UP001215280">
    <property type="component" value="Unassembled WGS sequence"/>
</dbReference>
<evidence type="ECO:0000256" key="2">
    <source>
        <dbReference type="ARBA" id="ARBA00022692"/>
    </source>
</evidence>
<reference evidence="7" key="1">
    <citation type="submission" date="2023-03" db="EMBL/GenBank/DDBJ databases">
        <title>Massive genome expansion in bonnet fungi (Mycena s.s.) driven by repeated elements and novel gene families across ecological guilds.</title>
        <authorList>
            <consortium name="Lawrence Berkeley National Laboratory"/>
            <person name="Harder C.B."/>
            <person name="Miyauchi S."/>
            <person name="Viragh M."/>
            <person name="Kuo A."/>
            <person name="Thoen E."/>
            <person name="Andreopoulos B."/>
            <person name="Lu D."/>
            <person name="Skrede I."/>
            <person name="Drula E."/>
            <person name="Henrissat B."/>
            <person name="Morin E."/>
            <person name="Kohler A."/>
            <person name="Barry K."/>
            <person name="LaButti K."/>
            <person name="Morin E."/>
            <person name="Salamov A."/>
            <person name="Lipzen A."/>
            <person name="Mereny Z."/>
            <person name="Hegedus B."/>
            <person name="Baldrian P."/>
            <person name="Stursova M."/>
            <person name="Weitz H."/>
            <person name="Taylor A."/>
            <person name="Grigoriev I.V."/>
            <person name="Nagy L.G."/>
            <person name="Martin F."/>
            <person name="Kauserud H."/>
        </authorList>
    </citation>
    <scope>NUCLEOTIDE SEQUENCE</scope>
    <source>
        <strain evidence="7">CBHHK188m</strain>
    </source>
</reference>
<comment type="subcellular location">
    <subcellularLocation>
        <location evidence="1">Membrane</location>
        <topology evidence="1">Single-pass membrane protein</topology>
    </subcellularLocation>
</comment>
<feature type="compositionally biased region" description="Low complexity" evidence="5">
    <location>
        <begin position="417"/>
        <end position="430"/>
    </location>
</feature>